<dbReference type="PROSITE" id="PS00092">
    <property type="entry name" value="N6_MTASE"/>
    <property type="match status" value="1"/>
</dbReference>
<evidence type="ECO:0000256" key="4">
    <source>
        <dbReference type="ARBA" id="ARBA00022691"/>
    </source>
</evidence>
<accession>A0A1V0AEI5</accession>
<evidence type="ECO:0000256" key="2">
    <source>
        <dbReference type="ARBA" id="ARBA00022603"/>
    </source>
</evidence>
<dbReference type="GO" id="GO:0008170">
    <property type="term" value="F:N-methyltransferase activity"/>
    <property type="evidence" value="ECO:0007669"/>
    <property type="project" value="InterPro"/>
</dbReference>
<proteinExistence type="inferred from homology"/>
<dbReference type="Pfam" id="PF01555">
    <property type="entry name" value="N6_N4_Mtase"/>
    <property type="match status" value="1"/>
</dbReference>
<feature type="compositionally biased region" description="Basic and acidic residues" evidence="5">
    <location>
        <begin position="14"/>
        <end position="26"/>
    </location>
</feature>
<dbReference type="GO" id="GO:0032259">
    <property type="term" value="P:methylation"/>
    <property type="evidence" value="ECO:0007669"/>
    <property type="project" value="UniProtKB-KW"/>
</dbReference>
<reference evidence="8" key="1">
    <citation type="journal article" date="2017" name="Med. Chem. Commun.">
        <title>Nonomuraea sp. ATCC 55076 harbours the largest actinomycete chromosome to date and the kistamicin biosynthetic gene cluster.</title>
        <authorList>
            <person name="Nazari B."/>
            <person name="Forneris C.C."/>
            <person name="Gibson M.I."/>
            <person name="Moon K."/>
            <person name="Schramma K.R."/>
            <person name="Seyedsayamdost M.R."/>
        </authorList>
    </citation>
    <scope>NUCLEOTIDE SEQUENCE [LARGE SCALE GENOMIC DNA]</scope>
    <source>
        <strain evidence="8">ATCC 55076</strain>
    </source>
</reference>
<dbReference type="RefSeq" id="WP_080044960.1">
    <property type="nucleotide sequence ID" value="NZ_CP017717.1"/>
</dbReference>
<dbReference type="InterPro" id="IPR029063">
    <property type="entry name" value="SAM-dependent_MTases_sf"/>
</dbReference>
<dbReference type="InterPro" id="IPR002052">
    <property type="entry name" value="DNA_methylase_N6_adenine_CS"/>
</dbReference>
<dbReference type="REBASE" id="193019">
    <property type="entry name" value="M.Nsp55076ORF50250P"/>
</dbReference>
<dbReference type="EMBL" id="CP017717">
    <property type="protein sequence ID" value="AQZ68579.1"/>
    <property type="molecule type" value="Genomic_DNA"/>
</dbReference>
<dbReference type="Gene3D" id="3.40.50.150">
    <property type="entry name" value="Vaccinia Virus protein VP39"/>
    <property type="match status" value="1"/>
</dbReference>
<dbReference type="Proteomes" id="UP000190797">
    <property type="component" value="Chromosome"/>
</dbReference>
<feature type="region of interest" description="Disordered" evidence="5">
    <location>
        <begin position="1"/>
        <end position="26"/>
    </location>
</feature>
<gene>
    <name evidence="7" type="ORF">BKM31_50250</name>
</gene>
<organism evidence="7 8">
    <name type="scientific">[Actinomadura] parvosata subsp. kistnae</name>
    <dbReference type="NCBI Taxonomy" id="1909395"/>
    <lineage>
        <taxon>Bacteria</taxon>
        <taxon>Bacillati</taxon>
        <taxon>Actinomycetota</taxon>
        <taxon>Actinomycetes</taxon>
        <taxon>Streptosporangiales</taxon>
        <taxon>Streptosporangiaceae</taxon>
        <taxon>Nonomuraea</taxon>
    </lineage>
</organism>
<evidence type="ECO:0000313" key="8">
    <source>
        <dbReference type="Proteomes" id="UP000190797"/>
    </source>
</evidence>
<dbReference type="PRINTS" id="PR00506">
    <property type="entry name" value="D21N6MTFRASE"/>
</dbReference>
<dbReference type="InterPro" id="IPR002941">
    <property type="entry name" value="DNA_methylase_N4/N6"/>
</dbReference>
<dbReference type="SUPFAM" id="SSF53335">
    <property type="entry name" value="S-adenosyl-L-methionine-dependent methyltransferases"/>
    <property type="match status" value="1"/>
</dbReference>
<name>A0A1V0AEI5_9ACTN</name>
<dbReference type="InterPro" id="IPR002295">
    <property type="entry name" value="N4/N6-MTase_EcoPI_Mod-like"/>
</dbReference>
<dbReference type="STRING" id="1909395.BKM31_50250"/>
<dbReference type="GO" id="GO:0005737">
    <property type="term" value="C:cytoplasm"/>
    <property type="evidence" value="ECO:0007669"/>
    <property type="project" value="TreeGrafter"/>
</dbReference>
<evidence type="ECO:0000256" key="5">
    <source>
        <dbReference type="SAM" id="MobiDB-lite"/>
    </source>
</evidence>
<dbReference type="GO" id="GO:0003677">
    <property type="term" value="F:DNA binding"/>
    <property type="evidence" value="ECO:0007669"/>
    <property type="project" value="InterPro"/>
</dbReference>
<dbReference type="KEGG" id="noa:BKM31_50250"/>
<evidence type="ECO:0000256" key="3">
    <source>
        <dbReference type="ARBA" id="ARBA00022679"/>
    </source>
</evidence>
<keyword evidence="2 7" id="KW-0489">Methyltransferase</keyword>
<dbReference type="PANTHER" id="PTHR13370:SF16">
    <property type="entry name" value="SITE-SPECIFIC DNA-METHYLTRANSFERASE (ADENINE-SPECIFIC)"/>
    <property type="match status" value="1"/>
</dbReference>
<evidence type="ECO:0000259" key="6">
    <source>
        <dbReference type="Pfam" id="PF01555"/>
    </source>
</evidence>
<dbReference type="PANTHER" id="PTHR13370">
    <property type="entry name" value="RNA METHYLASE-RELATED"/>
    <property type="match status" value="1"/>
</dbReference>
<evidence type="ECO:0000256" key="1">
    <source>
        <dbReference type="ARBA" id="ARBA00006594"/>
    </source>
</evidence>
<dbReference type="AlphaFoldDB" id="A0A1V0AEI5"/>
<protein>
    <submittedName>
        <fullName evidence="7">Site-specific DNA-methyltransferase</fullName>
    </submittedName>
</protein>
<sequence>MPPKKTSGPTIVESFKHEDKRTNIPTADSHDLLDEQAAEIAKLRYPRNPELDPQLVWKGKDAQDSEDLVVDAPPIYIQEKIDPRVLIENLRRTAERPEDEPELTLFDTFDGLEGFEAVEYYKHQANWSNRMILGDSLQVMGSLVEKENLRGKVQMIYIDPPYGIKFGSNFQPSMQHNKVRDGKPEDVTREVEQIKAFRDTWKHGIGSYLTYLRDRFIIARDLLTESGSVFVQIGDENVHLVRSLLDEIFGNENFASLITFKTTSGAGSFAGGTNVLAGVTNYILWYAKKLENVKYRQLFQSKGLSGPGASGYSFVELPDGQRIRISSSGQPPEGRVFTADNLTSQTTRVGQTTVFPVEVDGVTYSPNKGGWKTNRIGMERLKAANRLIGLGKTLRYVRYLDDFPAFPYNNSWDDTTTAGFGDPKIYVVQTNTKVIERCLLMTTDPGDLVLDPTCGAGTTAYSAEQWGRRWITIDTSRVALALARQRLMSALYPYYLLADSREGQLREAKISGHPPISGGVDNDIRRGFVYKRIPHIGLKSIANNPDLEPGMTREQINAAIKRHSEQELLYDQPYEDKSKLRVSGPFTVESLAPHKTIAAAVLSRTEQAATEADASSFEQSILDNLAKAGVQNGRKNERLEFESLIPFAGELINAEGIQQTSEKDVPQRIAVSIGPQYGTVNPEWIRRAAREALRGLGFDLLIVCAFAFDPQAIKTTEEFKPNAEDFASVQEERKLGKLPVLLVRMNTDLVMADVLKKTDTGNLFMVFGEPDIALERTDEGVIVEVRGIDVYDPTRGEIRSNGTNEIAMWMIDTDYDGESFFVRHCYFTGGQKPYERLKKALKADIDEAAWEQLYTTRSQPFRTPDTGKIAVKVINHYGDEVLQVYDV</sequence>
<keyword evidence="3 7" id="KW-0808">Transferase</keyword>
<evidence type="ECO:0000313" key="7">
    <source>
        <dbReference type="EMBL" id="AQZ68579.1"/>
    </source>
</evidence>
<dbReference type="OrthoDB" id="1637728at2"/>
<comment type="similarity">
    <text evidence="1">Belongs to the N(4)/N(6)-methyltransferase family.</text>
</comment>
<keyword evidence="4" id="KW-0949">S-adenosyl-L-methionine</keyword>
<feature type="domain" description="DNA methylase N-4/N-6" evidence="6">
    <location>
        <begin position="153"/>
        <end position="483"/>
    </location>
</feature>
<keyword evidence="8" id="KW-1185">Reference proteome</keyword>